<dbReference type="PROSITE" id="PS00216">
    <property type="entry name" value="SUGAR_TRANSPORT_1"/>
    <property type="match status" value="1"/>
</dbReference>
<feature type="transmembrane region" description="Helical" evidence="7">
    <location>
        <begin position="94"/>
        <end position="113"/>
    </location>
</feature>
<reference evidence="9 10" key="1">
    <citation type="submission" date="2017-03" db="EMBL/GenBank/DDBJ databases">
        <title>Paenibacillus larvae genome sequencing.</title>
        <authorList>
            <person name="Dingman D.W."/>
        </authorList>
    </citation>
    <scope>NUCLEOTIDE SEQUENCE [LARGE SCALE GENOMIC DNA]</scope>
    <source>
        <strain evidence="9 10">SAG 10367</strain>
    </source>
</reference>
<organism evidence="9 10">
    <name type="scientific">Paenibacillus larvae subsp. pulvifaciens</name>
    <dbReference type="NCBI Taxonomy" id="1477"/>
    <lineage>
        <taxon>Bacteria</taxon>
        <taxon>Bacillati</taxon>
        <taxon>Bacillota</taxon>
        <taxon>Bacilli</taxon>
        <taxon>Bacillales</taxon>
        <taxon>Paenibacillaceae</taxon>
        <taxon>Paenibacillus</taxon>
    </lineage>
</organism>
<feature type="transmembrane region" description="Helical" evidence="7">
    <location>
        <begin position="316"/>
        <end position="339"/>
    </location>
</feature>
<dbReference type="Proteomes" id="UP000192727">
    <property type="component" value="Chromosome"/>
</dbReference>
<name>A0A1V0UP40_9BACL</name>
<keyword evidence="3" id="KW-1003">Cell membrane</keyword>
<evidence type="ECO:0000256" key="6">
    <source>
        <dbReference type="ARBA" id="ARBA00023136"/>
    </source>
</evidence>
<dbReference type="InterPro" id="IPR011701">
    <property type="entry name" value="MFS"/>
</dbReference>
<feature type="transmembrane region" description="Helical" evidence="7">
    <location>
        <begin position="377"/>
        <end position="400"/>
    </location>
</feature>
<feature type="domain" description="Major facilitator superfamily (MFS) profile" evidence="8">
    <location>
        <begin position="28"/>
        <end position="405"/>
    </location>
</feature>
<dbReference type="GO" id="GO:0022857">
    <property type="term" value="F:transmembrane transporter activity"/>
    <property type="evidence" value="ECO:0007669"/>
    <property type="project" value="InterPro"/>
</dbReference>
<dbReference type="PANTHER" id="PTHR23521:SF2">
    <property type="entry name" value="TRANSPORTER MFS SUPERFAMILY"/>
    <property type="match status" value="1"/>
</dbReference>
<keyword evidence="4 7" id="KW-0812">Transmembrane</keyword>
<dbReference type="SUPFAM" id="SSF103473">
    <property type="entry name" value="MFS general substrate transporter"/>
    <property type="match status" value="1"/>
</dbReference>
<protein>
    <submittedName>
        <fullName evidence="9">MFS transporter</fullName>
    </submittedName>
</protein>
<evidence type="ECO:0000256" key="2">
    <source>
        <dbReference type="ARBA" id="ARBA00022448"/>
    </source>
</evidence>
<gene>
    <name evidence="9" type="ORF">B7C51_01325</name>
</gene>
<evidence type="ECO:0000313" key="9">
    <source>
        <dbReference type="EMBL" id="ARF66742.1"/>
    </source>
</evidence>
<feature type="transmembrane region" description="Helical" evidence="7">
    <location>
        <begin position="292"/>
        <end position="310"/>
    </location>
</feature>
<feature type="transmembrane region" description="Helical" evidence="7">
    <location>
        <begin position="153"/>
        <end position="173"/>
    </location>
</feature>
<feature type="transmembrane region" description="Helical" evidence="7">
    <location>
        <begin position="119"/>
        <end position="141"/>
    </location>
</feature>
<dbReference type="CDD" id="cd17477">
    <property type="entry name" value="MFS_YcaD_like"/>
    <property type="match status" value="1"/>
</dbReference>
<feature type="transmembrane region" description="Helical" evidence="7">
    <location>
        <begin position="220"/>
        <end position="240"/>
    </location>
</feature>
<dbReference type="InterPro" id="IPR047200">
    <property type="entry name" value="MFS_YcaD-like"/>
</dbReference>
<comment type="subcellular location">
    <subcellularLocation>
        <location evidence="1">Cell membrane</location>
        <topology evidence="1">Multi-pass membrane protein</topology>
    </subcellularLocation>
</comment>
<dbReference type="EMBL" id="CP020557">
    <property type="protein sequence ID" value="ARF66742.1"/>
    <property type="molecule type" value="Genomic_DNA"/>
</dbReference>
<evidence type="ECO:0000256" key="4">
    <source>
        <dbReference type="ARBA" id="ARBA00022692"/>
    </source>
</evidence>
<evidence type="ECO:0000256" key="1">
    <source>
        <dbReference type="ARBA" id="ARBA00004651"/>
    </source>
</evidence>
<dbReference type="InterPro" id="IPR005829">
    <property type="entry name" value="Sugar_transporter_CS"/>
</dbReference>
<dbReference type="InterPro" id="IPR036259">
    <property type="entry name" value="MFS_trans_sf"/>
</dbReference>
<feature type="transmembrane region" description="Helical" evidence="7">
    <location>
        <begin position="62"/>
        <end position="82"/>
    </location>
</feature>
<feature type="transmembrane region" description="Helical" evidence="7">
    <location>
        <begin position="260"/>
        <end position="280"/>
    </location>
</feature>
<proteinExistence type="predicted"/>
<accession>A0A1V0UP40</accession>
<dbReference type="Pfam" id="PF07690">
    <property type="entry name" value="MFS_1"/>
    <property type="match status" value="1"/>
</dbReference>
<dbReference type="PROSITE" id="PS50850">
    <property type="entry name" value="MFS"/>
    <property type="match status" value="1"/>
</dbReference>
<dbReference type="GO" id="GO:0005886">
    <property type="term" value="C:plasma membrane"/>
    <property type="evidence" value="ECO:0007669"/>
    <property type="project" value="UniProtKB-SubCell"/>
</dbReference>
<sequence>MKTENEDVQQGGTITLNKMMKPIAEPFRMPVILLTVVVAGLSQGLLLPLLTILLEDAGVSSGINGFNAAGMYIGSFLAMFVVEKPIRRFGYKRVLIAGLLLDFFATLSFPFWTNIWVWFLLRFLVGIGNSSLHFSAQLWILTSCPEHKKGSYISFYGMAYGIGFCIGPAGINLLQFGQWAPFAAVLSFYAGVLFLLLKLPEEKGASAEIQKKEQSIQKRYTQTLRIAWFALIPAFLYGFMEAVLNSNFALYGLRIGLDESALSLLLPVIGIGGLALQLPLGMLSDRIGRKKVLLAAGIIGGLCFLLVPLAGGNVWLIGLCLFVAGGLVGSFFSLGLAYASDLLPKVLLPTANVIASINHSLGSVAGPNLGGLSIQYISLSSLFWMLGGIYLIFAFAGIWFKGKKELSPYNCVKS</sequence>
<dbReference type="PANTHER" id="PTHR23521">
    <property type="entry name" value="TRANSPORTER MFS SUPERFAMILY"/>
    <property type="match status" value="1"/>
</dbReference>
<keyword evidence="6 7" id="KW-0472">Membrane</keyword>
<keyword evidence="2" id="KW-0813">Transport</keyword>
<feature type="transmembrane region" description="Helical" evidence="7">
    <location>
        <begin position="27"/>
        <end position="50"/>
    </location>
</feature>
<evidence type="ECO:0000313" key="10">
    <source>
        <dbReference type="Proteomes" id="UP000192727"/>
    </source>
</evidence>
<evidence type="ECO:0000256" key="5">
    <source>
        <dbReference type="ARBA" id="ARBA00022989"/>
    </source>
</evidence>
<dbReference type="AlphaFoldDB" id="A0A1V0UP40"/>
<evidence type="ECO:0000259" key="8">
    <source>
        <dbReference type="PROSITE" id="PS50850"/>
    </source>
</evidence>
<keyword evidence="5 7" id="KW-1133">Transmembrane helix</keyword>
<dbReference type="InterPro" id="IPR020846">
    <property type="entry name" value="MFS_dom"/>
</dbReference>
<dbReference type="Gene3D" id="1.20.1250.20">
    <property type="entry name" value="MFS general substrate transporter like domains"/>
    <property type="match status" value="2"/>
</dbReference>
<feature type="transmembrane region" description="Helical" evidence="7">
    <location>
        <begin position="179"/>
        <end position="199"/>
    </location>
</feature>
<evidence type="ECO:0000256" key="7">
    <source>
        <dbReference type="SAM" id="Phobius"/>
    </source>
</evidence>
<evidence type="ECO:0000256" key="3">
    <source>
        <dbReference type="ARBA" id="ARBA00022475"/>
    </source>
</evidence>